<comment type="caution">
    <text evidence="1">The sequence shown here is derived from an EMBL/GenBank/DDBJ whole genome shotgun (WGS) entry which is preliminary data.</text>
</comment>
<sequence>MTQQISREELQTHPFKITDVVSYLHQQGWQAVNHPNPRLLVFQGEKDDVGNPIQLVLPSQNSFEDSDRLLKKAINLLAAIKGKSPQ</sequence>
<protein>
    <submittedName>
        <fullName evidence="1">Uncharacterized protein</fullName>
    </submittedName>
</protein>
<reference evidence="1" key="1">
    <citation type="submission" date="2021-05" db="EMBL/GenBank/DDBJ databases">
        <authorList>
            <person name="Pietrasiak N."/>
            <person name="Ward R."/>
            <person name="Stajich J.E."/>
            <person name="Kurbessoian T."/>
        </authorList>
    </citation>
    <scope>NUCLEOTIDE SEQUENCE</scope>
    <source>
        <strain evidence="1">GSE-NOS-MK-12-04C</strain>
    </source>
</reference>
<gene>
    <name evidence="1" type="ORF">KME60_04695</name>
</gene>
<organism evidence="1 2">
    <name type="scientific">Cyanomargarita calcarea GSE-NOS-MK-12-04C</name>
    <dbReference type="NCBI Taxonomy" id="2839659"/>
    <lineage>
        <taxon>Bacteria</taxon>
        <taxon>Bacillati</taxon>
        <taxon>Cyanobacteriota</taxon>
        <taxon>Cyanophyceae</taxon>
        <taxon>Nostocales</taxon>
        <taxon>Cyanomargaritaceae</taxon>
        <taxon>Cyanomargarita</taxon>
    </lineage>
</organism>
<dbReference type="AlphaFoldDB" id="A0A951QKK5"/>
<name>A0A951QKK5_9CYAN</name>
<dbReference type="EMBL" id="JAHHGZ010000004">
    <property type="protein sequence ID" value="MBW4666743.1"/>
    <property type="molecule type" value="Genomic_DNA"/>
</dbReference>
<reference evidence="1" key="2">
    <citation type="journal article" date="2022" name="Microbiol. Resour. Announc.">
        <title>Metagenome Sequencing to Explore Phylogenomics of Terrestrial Cyanobacteria.</title>
        <authorList>
            <person name="Ward R.D."/>
            <person name="Stajich J.E."/>
            <person name="Johansen J.R."/>
            <person name="Huntemann M."/>
            <person name="Clum A."/>
            <person name="Foster B."/>
            <person name="Foster B."/>
            <person name="Roux S."/>
            <person name="Palaniappan K."/>
            <person name="Varghese N."/>
            <person name="Mukherjee S."/>
            <person name="Reddy T.B.K."/>
            <person name="Daum C."/>
            <person name="Copeland A."/>
            <person name="Chen I.A."/>
            <person name="Ivanova N.N."/>
            <person name="Kyrpides N.C."/>
            <person name="Shapiro N."/>
            <person name="Eloe-Fadrosh E.A."/>
            <person name="Pietrasiak N."/>
        </authorList>
    </citation>
    <scope>NUCLEOTIDE SEQUENCE</scope>
    <source>
        <strain evidence="1">GSE-NOS-MK-12-04C</strain>
    </source>
</reference>
<proteinExistence type="predicted"/>
<evidence type="ECO:0000313" key="1">
    <source>
        <dbReference type="EMBL" id="MBW4666743.1"/>
    </source>
</evidence>
<dbReference type="Proteomes" id="UP000729701">
    <property type="component" value="Unassembled WGS sequence"/>
</dbReference>
<evidence type="ECO:0000313" key="2">
    <source>
        <dbReference type="Proteomes" id="UP000729701"/>
    </source>
</evidence>
<accession>A0A951QKK5</accession>